<dbReference type="Proteomes" id="UP000095283">
    <property type="component" value="Unplaced"/>
</dbReference>
<dbReference type="WBParaSite" id="Hba_03313">
    <property type="protein sequence ID" value="Hba_03313"/>
    <property type="gene ID" value="Hba_03313"/>
</dbReference>
<name>A0A1I7WEG9_HETBA</name>
<evidence type="ECO:0000313" key="2">
    <source>
        <dbReference type="WBParaSite" id="Hba_03313"/>
    </source>
</evidence>
<dbReference type="AlphaFoldDB" id="A0A1I7WEG9"/>
<protein>
    <submittedName>
        <fullName evidence="2">PheST operon leader peptide PheM</fullName>
    </submittedName>
</protein>
<organism evidence="1 2">
    <name type="scientific">Heterorhabditis bacteriophora</name>
    <name type="common">Entomopathogenic nematode worm</name>
    <dbReference type="NCBI Taxonomy" id="37862"/>
    <lineage>
        <taxon>Eukaryota</taxon>
        <taxon>Metazoa</taxon>
        <taxon>Ecdysozoa</taxon>
        <taxon>Nematoda</taxon>
        <taxon>Chromadorea</taxon>
        <taxon>Rhabditida</taxon>
        <taxon>Rhabditina</taxon>
        <taxon>Rhabditomorpha</taxon>
        <taxon>Strongyloidea</taxon>
        <taxon>Heterorhabditidae</taxon>
        <taxon>Heterorhabditis</taxon>
    </lineage>
</organism>
<evidence type="ECO:0000313" key="1">
    <source>
        <dbReference type="Proteomes" id="UP000095283"/>
    </source>
</evidence>
<sequence>MIFAFFPFIVQLFTFTWRRV</sequence>
<proteinExistence type="predicted"/>
<reference evidence="2" key="1">
    <citation type="submission" date="2016-11" db="UniProtKB">
        <authorList>
            <consortium name="WormBaseParasite"/>
        </authorList>
    </citation>
    <scope>IDENTIFICATION</scope>
</reference>
<keyword evidence="1" id="KW-1185">Reference proteome</keyword>
<accession>A0A1I7WEG9</accession>